<dbReference type="GO" id="GO:0005886">
    <property type="term" value="C:plasma membrane"/>
    <property type="evidence" value="ECO:0007669"/>
    <property type="project" value="TreeGrafter"/>
</dbReference>
<dbReference type="GO" id="GO:0005905">
    <property type="term" value="C:clathrin-coated pit"/>
    <property type="evidence" value="ECO:0007669"/>
    <property type="project" value="TreeGrafter"/>
</dbReference>
<protein>
    <submittedName>
        <fullName evidence="6">GD18620</fullName>
    </submittedName>
</protein>
<dbReference type="OrthoDB" id="5593455at2759"/>
<evidence type="ECO:0000256" key="1">
    <source>
        <dbReference type="ARBA" id="ARBA00023054"/>
    </source>
</evidence>
<dbReference type="SMR" id="B4QWL3"/>
<dbReference type="GO" id="GO:0048268">
    <property type="term" value="P:clathrin coat assembly"/>
    <property type="evidence" value="ECO:0007669"/>
    <property type="project" value="TreeGrafter"/>
</dbReference>
<evidence type="ECO:0000256" key="4">
    <source>
        <dbReference type="SAM" id="MobiDB-lite"/>
    </source>
</evidence>
<feature type="domain" description="F-BAR" evidence="5">
    <location>
        <begin position="1"/>
        <end position="224"/>
    </location>
</feature>
<reference evidence="6 7" key="1">
    <citation type="journal article" date="2007" name="Nature">
        <title>Evolution of genes and genomes on the Drosophila phylogeny.</title>
        <authorList>
            <consortium name="Drosophila 12 Genomes Consortium"/>
            <person name="Clark A.G."/>
            <person name="Eisen M.B."/>
            <person name="Smith D.R."/>
            <person name="Bergman C.M."/>
            <person name="Oliver B."/>
            <person name="Markow T.A."/>
            <person name="Kaufman T.C."/>
            <person name="Kellis M."/>
            <person name="Gelbart W."/>
            <person name="Iyer V.N."/>
            <person name="Pollard D.A."/>
            <person name="Sackton T.B."/>
            <person name="Larracuente A.M."/>
            <person name="Singh N.D."/>
            <person name="Abad J.P."/>
            <person name="Abt D.N."/>
            <person name="Adryan B."/>
            <person name="Aguade M."/>
            <person name="Akashi H."/>
            <person name="Anderson W.W."/>
            <person name="Aquadro C.F."/>
            <person name="Ardell D.H."/>
            <person name="Arguello R."/>
            <person name="Artieri C.G."/>
            <person name="Barbash D.A."/>
            <person name="Barker D."/>
            <person name="Barsanti P."/>
            <person name="Batterham P."/>
            <person name="Batzoglou S."/>
            <person name="Begun D."/>
            <person name="Bhutkar A."/>
            <person name="Blanco E."/>
            <person name="Bosak S.A."/>
            <person name="Bradley R.K."/>
            <person name="Brand A.D."/>
            <person name="Brent M.R."/>
            <person name="Brooks A.N."/>
            <person name="Brown R.H."/>
            <person name="Butlin R.K."/>
            <person name="Caggese C."/>
            <person name="Calvi B.R."/>
            <person name="Bernardo de Carvalho A."/>
            <person name="Caspi A."/>
            <person name="Castrezana S."/>
            <person name="Celniker S.E."/>
            <person name="Chang J.L."/>
            <person name="Chapple C."/>
            <person name="Chatterji S."/>
            <person name="Chinwalla A."/>
            <person name="Civetta A."/>
            <person name="Clifton S.W."/>
            <person name="Comeron J.M."/>
            <person name="Costello J.C."/>
            <person name="Coyne J.A."/>
            <person name="Daub J."/>
            <person name="David R.G."/>
            <person name="Delcher A.L."/>
            <person name="Delehaunty K."/>
            <person name="Do C.B."/>
            <person name="Ebling H."/>
            <person name="Edwards K."/>
            <person name="Eickbush T."/>
            <person name="Evans J.D."/>
            <person name="Filipski A."/>
            <person name="Findeiss S."/>
            <person name="Freyhult E."/>
            <person name="Fulton L."/>
            <person name="Fulton R."/>
            <person name="Garcia A.C."/>
            <person name="Gardiner A."/>
            <person name="Garfield D.A."/>
            <person name="Garvin B.E."/>
            <person name="Gibson G."/>
            <person name="Gilbert D."/>
            <person name="Gnerre S."/>
            <person name="Godfrey J."/>
            <person name="Good R."/>
            <person name="Gotea V."/>
            <person name="Gravely B."/>
            <person name="Greenberg A.J."/>
            <person name="Griffiths-Jones S."/>
            <person name="Gross S."/>
            <person name="Guigo R."/>
            <person name="Gustafson E.A."/>
            <person name="Haerty W."/>
            <person name="Hahn M.W."/>
            <person name="Halligan D.L."/>
            <person name="Halpern A.L."/>
            <person name="Halter G.M."/>
            <person name="Han M.V."/>
            <person name="Heger A."/>
            <person name="Hillier L."/>
            <person name="Hinrichs A.S."/>
            <person name="Holmes I."/>
            <person name="Hoskins R.A."/>
            <person name="Hubisz M.J."/>
            <person name="Hultmark D."/>
            <person name="Huntley M.A."/>
            <person name="Jaffe D.B."/>
            <person name="Jagadeeshan S."/>
            <person name="Jeck W.R."/>
            <person name="Johnson J."/>
            <person name="Jones C.D."/>
            <person name="Jordan W.C."/>
            <person name="Karpen G.H."/>
            <person name="Kataoka E."/>
            <person name="Keightley P.D."/>
            <person name="Kheradpour P."/>
            <person name="Kirkness E.F."/>
            <person name="Koerich L.B."/>
            <person name="Kristiansen K."/>
            <person name="Kudrna D."/>
            <person name="Kulathinal R.J."/>
            <person name="Kumar S."/>
            <person name="Kwok R."/>
            <person name="Lander E."/>
            <person name="Langley C.H."/>
            <person name="Lapoint R."/>
            <person name="Lazzaro B.P."/>
            <person name="Lee S.J."/>
            <person name="Levesque L."/>
            <person name="Li R."/>
            <person name="Lin C.F."/>
            <person name="Lin M.F."/>
            <person name="Lindblad-Toh K."/>
            <person name="Llopart A."/>
            <person name="Long M."/>
            <person name="Low L."/>
            <person name="Lozovsky E."/>
            <person name="Lu J."/>
            <person name="Luo M."/>
            <person name="Machado C.A."/>
            <person name="Makalowski W."/>
            <person name="Marzo M."/>
            <person name="Matsuda M."/>
            <person name="Matzkin L."/>
            <person name="McAllister B."/>
            <person name="McBride C.S."/>
            <person name="McKernan B."/>
            <person name="McKernan K."/>
            <person name="Mendez-Lago M."/>
            <person name="Minx P."/>
            <person name="Mollenhauer M.U."/>
            <person name="Montooth K."/>
            <person name="Mount S.M."/>
            <person name="Mu X."/>
            <person name="Myers E."/>
            <person name="Negre B."/>
            <person name="Newfeld S."/>
            <person name="Nielsen R."/>
            <person name="Noor M.A."/>
            <person name="O'Grady P."/>
            <person name="Pachter L."/>
            <person name="Papaceit M."/>
            <person name="Parisi M.J."/>
            <person name="Parisi M."/>
            <person name="Parts L."/>
            <person name="Pedersen J.S."/>
            <person name="Pesole G."/>
            <person name="Phillippy A.M."/>
            <person name="Ponting C.P."/>
            <person name="Pop M."/>
            <person name="Porcelli D."/>
            <person name="Powell J.R."/>
            <person name="Prohaska S."/>
            <person name="Pruitt K."/>
            <person name="Puig M."/>
            <person name="Quesneville H."/>
            <person name="Ram K.R."/>
            <person name="Rand D."/>
            <person name="Rasmussen M.D."/>
            <person name="Reed L.K."/>
            <person name="Reenan R."/>
            <person name="Reily A."/>
            <person name="Remington K.A."/>
            <person name="Rieger T.T."/>
            <person name="Ritchie M.G."/>
            <person name="Robin C."/>
            <person name="Rogers Y.H."/>
            <person name="Rohde C."/>
            <person name="Rozas J."/>
            <person name="Rubenfield M.J."/>
            <person name="Ruiz A."/>
            <person name="Russo S."/>
            <person name="Salzberg S.L."/>
            <person name="Sanchez-Gracia A."/>
            <person name="Saranga D.J."/>
            <person name="Sato H."/>
            <person name="Schaeffer S.W."/>
            <person name="Schatz M.C."/>
            <person name="Schlenke T."/>
            <person name="Schwartz R."/>
            <person name="Segarra C."/>
            <person name="Singh R.S."/>
            <person name="Sirot L."/>
            <person name="Sirota M."/>
            <person name="Sisneros N.B."/>
            <person name="Smith C.D."/>
            <person name="Smith T.F."/>
            <person name="Spieth J."/>
            <person name="Stage D.E."/>
            <person name="Stark A."/>
            <person name="Stephan W."/>
            <person name="Strausberg R.L."/>
            <person name="Strempel S."/>
            <person name="Sturgill D."/>
            <person name="Sutton G."/>
            <person name="Sutton G.G."/>
            <person name="Tao W."/>
            <person name="Teichmann S."/>
            <person name="Tobari Y.N."/>
            <person name="Tomimura Y."/>
            <person name="Tsolas J.M."/>
            <person name="Valente V.L."/>
            <person name="Venter E."/>
            <person name="Venter J.C."/>
            <person name="Vicario S."/>
            <person name="Vieira F.G."/>
            <person name="Vilella A.J."/>
            <person name="Villasante A."/>
            <person name="Walenz B."/>
            <person name="Wang J."/>
            <person name="Wasserman M."/>
            <person name="Watts T."/>
            <person name="Wilson D."/>
            <person name="Wilson R.K."/>
            <person name="Wing R.A."/>
            <person name="Wolfner M.F."/>
            <person name="Wong A."/>
            <person name="Wong G.K."/>
            <person name="Wu C.I."/>
            <person name="Wu G."/>
            <person name="Yamamoto D."/>
            <person name="Yang H.P."/>
            <person name="Yang S.P."/>
            <person name="Yorke J.A."/>
            <person name="Yoshida K."/>
            <person name="Zdobnov E."/>
            <person name="Zhang P."/>
            <person name="Zhang Y."/>
            <person name="Zimin A.V."/>
            <person name="Baldwin J."/>
            <person name="Abdouelleil A."/>
            <person name="Abdulkadir J."/>
            <person name="Abebe A."/>
            <person name="Abera B."/>
            <person name="Abreu J."/>
            <person name="Acer S.C."/>
            <person name="Aftuck L."/>
            <person name="Alexander A."/>
            <person name="An P."/>
            <person name="Anderson E."/>
            <person name="Anderson S."/>
            <person name="Arachi H."/>
            <person name="Azer M."/>
            <person name="Bachantsang P."/>
            <person name="Barry A."/>
            <person name="Bayul T."/>
            <person name="Berlin A."/>
            <person name="Bessette D."/>
            <person name="Bloom T."/>
            <person name="Blye J."/>
            <person name="Boguslavskiy L."/>
            <person name="Bonnet C."/>
            <person name="Boukhgalter B."/>
            <person name="Bourzgui I."/>
            <person name="Brown A."/>
            <person name="Cahill P."/>
            <person name="Channer S."/>
            <person name="Cheshatsang Y."/>
            <person name="Chuda L."/>
            <person name="Citroen M."/>
            <person name="Collymore A."/>
            <person name="Cooke P."/>
            <person name="Costello M."/>
            <person name="D'Aco K."/>
            <person name="Daza R."/>
            <person name="De Haan G."/>
            <person name="DeGray S."/>
            <person name="DeMaso C."/>
            <person name="Dhargay N."/>
            <person name="Dooley K."/>
            <person name="Dooley E."/>
            <person name="Doricent M."/>
            <person name="Dorje P."/>
            <person name="Dorjee K."/>
            <person name="Dupes A."/>
            <person name="Elong R."/>
            <person name="Falk J."/>
            <person name="Farina A."/>
            <person name="Faro S."/>
            <person name="Ferguson D."/>
            <person name="Fisher S."/>
            <person name="Foley C.D."/>
            <person name="Franke A."/>
            <person name="Friedrich D."/>
            <person name="Gadbois L."/>
            <person name="Gearin G."/>
            <person name="Gearin C.R."/>
            <person name="Giannoukos G."/>
            <person name="Goode T."/>
            <person name="Graham J."/>
            <person name="Grandbois E."/>
            <person name="Grewal S."/>
            <person name="Gyaltsen K."/>
            <person name="Hafez N."/>
            <person name="Hagos B."/>
            <person name="Hall J."/>
            <person name="Henson C."/>
            <person name="Hollinger A."/>
            <person name="Honan T."/>
            <person name="Huard M.D."/>
            <person name="Hughes L."/>
            <person name="Hurhula B."/>
            <person name="Husby M.E."/>
            <person name="Kamat A."/>
            <person name="Kanga B."/>
            <person name="Kashin S."/>
            <person name="Khazanovich D."/>
            <person name="Kisner P."/>
            <person name="Lance K."/>
            <person name="Lara M."/>
            <person name="Lee W."/>
            <person name="Lennon N."/>
            <person name="Letendre F."/>
            <person name="LeVine R."/>
            <person name="Lipovsky A."/>
            <person name="Liu X."/>
            <person name="Liu J."/>
            <person name="Liu S."/>
            <person name="Lokyitsang T."/>
            <person name="Lokyitsang Y."/>
            <person name="Lubonja R."/>
            <person name="Lui A."/>
            <person name="MacDonald P."/>
            <person name="Magnisalis V."/>
            <person name="Maru K."/>
            <person name="Matthews C."/>
            <person name="McCusker W."/>
            <person name="McDonough S."/>
            <person name="Mehta T."/>
            <person name="Meldrim J."/>
            <person name="Meneus L."/>
            <person name="Mihai O."/>
            <person name="Mihalev A."/>
            <person name="Mihova T."/>
            <person name="Mittelman R."/>
            <person name="Mlenga V."/>
            <person name="Montmayeur A."/>
            <person name="Mulrain L."/>
            <person name="Navidi A."/>
            <person name="Naylor J."/>
            <person name="Negash T."/>
            <person name="Nguyen T."/>
            <person name="Nguyen N."/>
            <person name="Nicol R."/>
            <person name="Norbu C."/>
            <person name="Norbu N."/>
            <person name="Novod N."/>
            <person name="O'Neill B."/>
            <person name="Osman S."/>
            <person name="Markiewicz E."/>
            <person name="Oyono O.L."/>
            <person name="Patti C."/>
            <person name="Phunkhang P."/>
            <person name="Pierre F."/>
            <person name="Priest M."/>
            <person name="Raghuraman S."/>
            <person name="Rege F."/>
            <person name="Reyes R."/>
            <person name="Rise C."/>
            <person name="Rogov P."/>
            <person name="Ross K."/>
            <person name="Ryan E."/>
            <person name="Settipalli S."/>
            <person name="Shea T."/>
            <person name="Sherpa N."/>
            <person name="Shi L."/>
            <person name="Shih D."/>
            <person name="Sparrow T."/>
            <person name="Spaulding J."/>
            <person name="Stalker J."/>
            <person name="Stange-Thomann N."/>
            <person name="Stavropoulos S."/>
            <person name="Stone C."/>
            <person name="Strader C."/>
            <person name="Tesfaye S."/>
            <person name="Thomson T."/>
            <person name="Thoulutsang Y."/>
            <person name="Thoulutsang D."/>
            <person name="Topham K."/>
            <person name="Topping I."/>
            <person name="Tsamla T."/>
            <person name="Vassiliev H."/>
            <person name="Vo A."/>
            <person name="Wangchuk T."/>
            <person name="Wangdi T."/>
            <person name="Weiand M."/>
            <person name="Wilkinson J."/>
            <person name="Wilson A."/>
            <person name="Yadav S."/>
            <person name="Young G."/>
            <person name="Yu Q."/>
            <person name="Zembek L."/>
            <person name="Zhong D."/>
            <person name="Zimmer A."/>
            <person name="Zwirko Z."/>
            <person name="Jaffe D.B."/>
            <person name="Alvarez P."/>
            <person name="Brockman W."/>
            <person name="Butler J."/>
            <person name="Chin C."/>
            <person name="Gnerre S."/>
            <person name="Grabherr M."/>
            <person name="Kleber M."/>
            <person name="Mauceli E."/>
            <person name="MacCallum I."/>
        </authorList>
    </citation>
    <scope>NUCLEOTIDE SEQUENCE [LARGE SCALE GENOMIC DNA]</scope>
    <source>
        <strain evidence="7">white501</strain>
    </source>
</reference>
<evidence type="ECO:0000313" key="7">
    <source>
        <dbReference type="Proteomes" id="UP000000304"/>
    </source>
</evidence>
<name>B4QWL3_DROSI</name>
<accession>B4QWL3</accession>
<evidence type="ECO:0000259" key="5">
    <source>
        <dbReference type="PROSITE" id="PS51741"/>
    </source>
</evidence>
<dbReference type="Proteomes" id="UP000000304">
    <property type="component" value="Chromosome 3R"/>
</dbReference>
<dbReference type="GO" id="GO:0072583">
    <property type="term" value="P:clathrin-dependent endocytosis"/>
    <property type="evidence" value="ECO:0007669"/>
    <property type="project" value="TreeGrafter"/>
</dbReference>
<feature type="compositionally biased region" description="Basic residues" evidence="4">
    <location>
        <begin position="444"/>
        <end position="458"/>
    </location>
</feature>
<dbReference type="Pfam" id="PF22699">
    <property type="entry name" value="GMIP-like_FCH"/>
    <property type="match status" value="1"/>
</dbReference>
<feature type="compositionally biased region" description="Low complexity" evidence="4">
    <location>
        <begin position="390"/>
        <end position="426"/>
    </location>
</feature>
<feature type="region of interest" description="Disordered" evidence="4">
    <location>
        <begin position="390"/>
        <end position="504"/>
    </location>
</feature>
<dbReference type="STRING" id="7240.B4QWL3"/>
<feature type="compositionally biased region" description="Polar residues" evidence="4">
    <location>
        <begin position="427"/>
        <end position="440"/>
    </location>
</feature>
<dbReference type="SUPFAM" id="SSF103657">
    <property type="entry name" value="BAR/IMD domain-like"/>
    <property type="match status" value="1"/>
</dbReference>
<dbReference type="HOGENOM" id="CLU_007107_0_1_1"/>
<dbReference type="CDD" id="cd07648">
    <property type="entry name" value="F-BAR_FCHO"/>
    <property type="match status" value="1"/>
</dbReference>
<evidence type="ECO:0000256" key="3">
    <source>
        <dbReference type="SAM" id="Coils"/>
    </source>
</evidence>
<feature type="compositionally biased region" description="Polar residues" evidence="4">
    <location>
        <begin position="734"/>
        <end position="743"/>
    </location>
</feature>
<dbReference type="InterPro" id="IPR031160">
    <property type="entry name" value="F_BAR_dom"/>
</dbReference>
<feature type="region of interest" description="Disordered" evidence="4">
    <location>
        <begin position="322"/>
        <end position="357"/>
    </location>
</feature>
<feature type="compositionally biased region" description="Polar residues" evidence="4">
    <location>
        <begin position="660"/>
        <end position="675"/>
    </location>
</feature>
<feature type="region of interest" description="Disordered" evidence="4">
    <location>
        <begin position="582"/>
        <end position="605"/>
    </location>
</feature>
<feature type="region of interest" description="Disordered" evidence="4">
    <location>
        <begin position="643"/>
        <end position="699"/>
    </location>
</feature>
<sequence>MKFGLIASKELSEFLREKSNIEEQNSKMMSKLAHKAGTLNSTFAPVWTILRTSAEKLSTLHLQMVQKLTELVKDVAKYADELHKKHKSVKEEESQTLECVQAIQTSTVAVQKLRDLYASKVQELEKLRKDNGSHKDAEKLESKLKKLQEEYKALLDKHNPIKNEFERRMTQTCKRFQEIEEVHLRQMKEFLSTYLEMLQNNHDMVGQVHSDFKRQFVDMSVDKLLEQFVLNKYTGLEKPEMPELEYVALSSGSRLQQPQVSASASNSNSATSIQAALRAGNAATTASGSAVSMDQRGDALAAISLGSGSAASGSIPFAEDPILGAMGSPRPTSPDMLAGANAAGIQSQPTGGATSTVKSLRSWFLPTAKQQPSAGAGNFGMAGSGSINNTTTTTTASNNSNNLNTNNTTATTTTTTGTNNLTTNITKNSPNSEDTSNQVSGILRSRRDKTKTKKAKKKKDNEAAENIQEERLTSLDRGNNTLLDYDDHGRSMKTQNSSGSSAGGGLAALSVTSAQGSVDSAGASSMGGSGGAAVASGSLPNAGALTNSASTTAPGAASGTGTGYEVDEEGFSIQPAKEIAWEEGQDKSGSFYSDSDTDSDNDKQERRIHVSIKPLKNGQAPMSASVDELRATVENISLSPTGVFSHHSQQLQAARGAPASRQQSPEISNASTPTASVHPYAPLQSPTLSNNNNANNTTNSRYADLGDIFSELGDMSMSAPSSATLGKPPGRQIPTPTSASTGGSIAIPRPPSRRSDMIAIGPAATGTAPGRGRMSPAPVTAMNRAESIGSLEFRTAIGGSGILARPLSTHNRYFGHYTAGCGIPRNHTRIFSGQR</sequence>
<dbReference type="PANTHER" id="PTHR23065:SF15">
    <property type="entry name" value="AT02057P"/>
    <property type="match status" value="1"/>
</dbReference>
<evidence type="ECO:0000256" key="2">
    <source>
        <dbReference type="PROSITE-ProRule" id="PRU01077"/>
    </source>
</evidence>
<dbReference type="OMA" id="ECELINF"/>
<feature type="region of interest" description="Disordered" evidence="4">
    <location>
        <begin position="719"/>
        <end position="756"/>
    </location>
</feature>
<gene>
    <name evidence="6" type="primary">Dsim\GD18620</name>
    <name evidence="6" type="ORF">Dsim_GD18620</name>
</gene>
<dbReference type="InterPro" id="IPR054713">
    <property type="entry name" value="GMIP/FCHO2-like_FCH"/>
</dbReference>
<proteinExistence type="predicted"/>
<dbReference type="EMBL" id="CM000364">
    <property type="protein sequence ID" value="EDX13617.1"/>
    <property type="molecule type" value="Genomic_DNA"/>
</dbReference>
<evidence type="ECO:0000313" key="6">
    <source>
        <dbReference type="EMBL" id="EDX13617.1"/>
    </source>
</evidence>
<dbReference type="AlphaFoldDB" id="B4QWL3"/>
<dbReference type="PANTHER" id="PTHR23065">
    <property type="entry name" value="PROLINE-SERINE-THREONINE PHOSPHATASE INTERACTING PROTEIN 1"/>
    <property type="match status" value="1"/>
</dbReference>
<organism evidence="6 7">
    <name type="scientific">Drosophila simulans</name>
    <name type="common">Fruit fly</name>
    <dbReference type="NCBI Taxonomy" id="7240"/>
    <lineage>
        <taxon>Eukaryota</taxon>
        <taxon>Metazoa</taxon>
        <taxon>Ecdysozoa</taxon>
        <taxon>Arthropoda</taxon>
        <taxon>Hexapoda</taxon>
        <taxon>Insecta</taxon>
        <taxon>Pterygota</taxon>
        <taxon>Neoptera</taxon>
        <taxon>Endopterygota</taxon>
        <taxon>Diptera</taxon>
        <taxon>Brachycera</taxon>
        <taxon>Muscomorpha</taxon>
        <taxon>Ephydroidea</taxon>
        <taxon>Drosophilidae</taxon>
        <taxon>Drosophila</taxon>
        <taxon>Sophophora</taxon>
    </lineage>
</organism>
<dbReference type="GO" id="GO:0030136">
    <property type="term" value="C:clathrin-coated vesicle"/>
    <property type="evidence" value="ECO:0007669"/>
    <property type="project" value="TreeGrafter"/>
</dbReference>
<keyword evidence="7" id="KW-1185">Reference proteome</keyword>
<feature type="coiled-coil region" evidence="3">
    <location>
        <begin position="110"/>
        <end position="164"/>
    </location>
</feature>
<feature type="compositionally biased region" description="Polar residues" evidence="4">
    <location>
        <begin position="344"/>
        <end position="357"/>
    </location>
</feature>
<dbReference type="PhylomeDB" id="B4QWL3"/>
<dbReference type="PROSITE" id="PS51741">
    <property type="entry name" value="F_BAR"/>
    <property type="match status" value="1"/>
</dbReference>
<feature type="compositionally biased region" description="Polar residues" evidence="4">
    <location>
        <begin position="643"/>
        <end position="652"/>
    </location>
</feature>
<keyword evidence="1 2" id="KW-0175">Coiled coil</keyword>
<dbReference type="InterPro" id="IPR027267">
    <property type="entry name" value="AH/BAR_dom_sf"/>
</dbReference>
<dbReference type="Gene3D" id="1.20.1270.60">
    <property type="entry name" value="Arfaptin homology (AH) domain/BAR domain"/>
    <property type="match status" value="1"/>
</dbReference>
<feature type="compositionally biased region" description="Low complexity" evidence="4">
    <location>
        <begin position="690"/>
        <end position="699"/>
    </location>
</feature>